<protein>
    <submittedName>
        <fullName evidence="1">Uncharacterized protein</fullName>
    </submittedName>
</protein>
<gene>
    <name evidence="1" type="ORF">SS50377_11463</name>
</gene>
<evidence type="ECO:0000313" key="1">
    <source>
        <dbReference type="EMBL" id="EST48366.1"/>
    </source>
</evidence>
<dbReference type="AlphaFoldDB" id="V6LXC0"/>
<accession>V6LXC0</accession>
<name>V6LXC0_9EUKA</name>
<dbReference type="VEuPathDB" id="GiardiaDB:SS50377_23886"/>
<proteinExistence type="predicted"/>
<dbReference type="EMBL" id="KI545990">
    <property type="protein sequence ID" value="EST48366.1"/>
    <property type="molecule type" value="Genomic_DNA"/>
</dbReference>
<organism evidence="1">
    <name type="scientific">Spironucleus salmonicida</name>
    <dbReference type="NCBI Taxonomy" id="348837"/>
    <lineage>
        <taxon>Eukaryota</taxon>
        <taxon>Metamonada</taxon>
        <taxon>Diplomonadida</taxon>
        <taxon>Hexamitidae</taxon>
        <taxon>Hexamitinae</taxon>
        <taxon>Spironucleus</taxon>
    </lineage>
</organism>
<reference evidence="1" key="1">
    <citation type="journal article" date="2014" name="PLoS Genet.">
        <title>The Genome of Spironucleus salmonicida Highlights a Fish Pathogen Adapted to Fluctuating Environments.</title>
        <authorList>
            <person name="Xu F."/>
            <person name="Jerlstrom-Hultqvist J."/>
            <person name="Einarsson E."/>
            <person name="Astvaldsson A."/>
            <person name="Svard S.G."/>
            <person name="Andersson J.O."/>
        </authorList>
    </citation>
    <scope>NUCLEOTIDE SEQUENCE</scope>
</reference>
<sequence length="78" mass="8911">MPAPALVHSRAMLIGFDASPKTINKLYAYFARDSLKEPSKDEIMEQVKGTDEFKRIIEEAMSQRVLEEVQKKLDKGEL</sequence>